<organism evidence="2 3">
    <name type="scientific">Portunus trituberculatus</name>
    <name type="common">Swimming crab</name>
    <name type="synonym">Neptunus trituberculatus</name>
    <dbReference type="NCBI Taxonomy" id="210409"/>
    <lineage>
        <taxon>Eukaryota</taxon>
        <taxon>Metazoa</taxon>
        <taxon>Ecdysozoa</taxon>
        <taxon>Arthropoda</taxon>
        <taxon>Crustacea</taxon>
        <taxon>Multicrustacea</taxon>
        <taxon>Malacostraca</taxon>
        <taxon>Eumalacostraca</taxon>
        <taxon>Eucarida</taxon>
        <taxon>Decapoda</taxon>
        <taxon>Pleocyemata</taxon>
        <taxon>Brachyura</taxon>
        <taxon>Eubrachyura</taxon>
        <taxon>Portunoidea</taxon>
        <taxon>Portunidae</taxon>
        <taxon>Portuninae</taxon>
        <taxon>Portunus</taxon>
    </lineage>
</organism>
<protein>
    <submittedName>
        <fullName evidence="2">Protein SCO1, mitochondrial</fullName>
    </submittedName>
</protein>
<evidence type="ECO:0000256" key="1">
    <source>
        <dbReference type="ARBA" id="ARBA00010996"/>
    </source>
</evidence>
<keyword evidence="3" id="KW-1185">Reference proteome</keyword>
<dbReference type="Pfam" id="PF02630">
    <property type="entry name" value="SCO1-SenC"/>
    <property type="match status" value="1"/>
</dbReference>
<reference evidence="2 3" key="1">
    <citation type="submission" date="2019-05" db="EMBL/GenBank/DDBJ databases">
        <title>Another draft genome of Portunus trituberculatus and its Hox gene families provides insights of decapod evolution.</title>
        <authorList>
            <person name="Jeong J.-H."/>
            <person name="Song I."/>
            <person name="Kim S."/>
            <person name="Choi T."/>
            <person name="Kim D."/>
            <person name="Ryu S."/>
            <person name="Kim W."/>
        </authorList>
    </citation>
    <scope>NUCLEOTIDE SEQUENCE [LARGE SCALE GENOMIC DNA]</scope>
    <source>
        <tissue evidence="2">Muscle</tissue>
    </source>
</reference>
<dbReference type="Proteomes" id="UP000324222">
    <property type="component" value="Unassembled WGS sequence"/>
</dbReference>
<dbReference type="InterPro" id="IPR003782">
    <property type="entry name" value="SCO1/SenC"/>
</dbReference>
<dbReference type="OrthoDB" id="270009at2759"/>
<dbReference type="Gene3D" id="3.40.30.10">
    <property type="entry name" value="Glutaredoxin"/>
    <property type="match status" value="1"/>
</dbReference>
<dbReference type="PANTHER" id="PTHR12151">
    <property type="entry name" value="ELECTRON TRANSPORT PROTIN SCO1/SENC FAMILY MEMBER"/>
    <property type="match status" value="1"/>
</dbReference>
<dbReference type="GO" id="GO:0005739">
    <property type="term" value="C:mitochondrion"/>
    <property type="evidence" value="ECO:0007669"/>
    <property type="project" value="GOC"/>
</dbReference>
<accession>A0A5B7E5H1</accession>
<dbReference type="InterPro" id="IPR036249">
    <property type="entry name" value="Thioredoxin-like_sf"/>
</dbReference>
<dbReference type="AlphaFoldDB" id="A0A5B7E5H1"/>
<dbReference type="SUPFAM" id="SSF52833">
    <property type="entry name" value="Thioredoxin-like"/>
    <property type="match status" value="1"/>
</dbReference>
<dbReference type="PANTHER" id="PTHR12151:SF5">
    <property type="entry name" value="AT19154P"/>
    <property type="match status" value="1"/>
</dbReference>
<proteinExistence type="inferred from homology"/>
<evidence type="ECO:0000313" key="2">
    <source>
        <dbReference type="EMBL" id="MPC29231.1"/>
    </source>
</evidence>
<evidence type="ECO:0000313" key="3">
    <source>
        <dbReference type="Proteomes" id="UP000324222"/>
    </source>
</evidence>
<comment type="caution">
    <text evidence="2">The sequence shown here is derived from an EMBL/GenBank/DDBJ whole genome shotgun (WGS) entry which is preliminary data.</text>
</comment>
<dbReference type="GO" id="GO:0033617">
    <property type="term" value="P:mitochondrial respiratory chain complex IV assembly"/>
    <property type="evidence" value="ECO:0007669"/>
    <property type="project" value="TreeGrafter"/>
</dbReference>
<gene>
    <name evidence="2" type="primary">Sco1</name>
    <name evidence="2" type="ORF">E2C01_022453</name>
</gene>
<name>A0A5B7E5H1_PORTR</name>
<comment type="similarity">
    <text evidence="1">Belongs to the SCO1/2 family.</text>
</comment>
<dbReference type="EMBL" id="VSRR010002038">
    <property type="protein sequence ID" value="MPC29231.1"/>
    <property type="molecule type" value="Genomic_DNA"/>
</dbReference>
<dbReference type="CDD" id="cd02968">
    <property type="entry name" value="SCO"/>
    <property type="match status" value="1"/>
</dbReference>
<sequence>MESAKPAQPLFITVDPHRDSKEAIKTYLKEFHPKFIGLTGSDEQISAACRAYRVYFSAGPRDDDDDYIHLFINNKLIWSDSFHPESCHSKGGPGWLLFDLFRGQAKAARGHIKGRIVMTSKTD</sequence>